<evidence type="ECO:0000256" key="2">
    <source>
        <dbReference type="ARBA" id="ARBA00009749"/>
    </source>
</evidence>
<keyword evidence="8 10" id="KW-0472">Membrane</keyword>
<dbReference type="EMBL" id="CASHTH010000206">
    <property type="protein sequence ID" value="CAI7993977.1"/>
    <property type="molecule type" value="Genomic_DNA"/>
</dbReference>
<evidence type="ECO:0000256" key="9">
    <source>
        <dbReference type="SAM" id="MobiDB-lite"/>
    </source>
</evidence>
<feature type="transmembrane region" description="Helical" evidence="10">
    <location>
        <begin position="339"/>
        <end position="359"/>
    </location>
</feature>
<feature type="domain" description="SLC41A/MgtE integral membrane" evidence="11">
    <location>
        <begin position="471"/>
        <end position="577"/>
    </location>
</feature>
<dbReference type="Pfam" id="PF01769">
    <property type="entry name" value="MgtE"/>
    <property type="match status" value="2"/>
</dbReference>
<evidence type="ECO:0000256" key="3">
    <source>
        <dbReference type="ARBA" id="ARBA00022448"/>
    </source>
</evidence>
<dbReference type="InterPro" id="IPR006667">
    <property type="entry name" value="SLC41_membr_dom"/>
</dbReference>
<keyword evidence="13" id="KW-1185">Reference proteome</keyword>
<evidence type="ECO:0000259" key="11">
    <source>
        <dbReference type="Pfam" id="PF01769"/>
    </source>
</evidence>
<evidence type="ECO:0000256" key="6">
    <source>
        <dbReference type="ARBA" id="ARBA00022989"/>
    </source>
</evidence>
<evidence type="ECO:0000256" key="4">
    <source>
        <dbReference type="ARBA" id="ARBA00022692"/>
    </source>
</evidence>
<keyword evidence="5" id="KW-0460">Magnesium</keyword>
<dbReference type="Proteomes" id="UP001174909">
    <property type="component" value="Unassembled WGS sequence"/>
</dbReference>
<dbReference type="Gene3D" id="1.10.357.20">
    <property type="entry name" value="SLC41 divalent cation transporters, integral membrane domain"/>
    <property type="match status" value="2"/>
</dbReference>
<feature type="transmembrane region" description="Helical" evidence="10">
    <location>
        <begin position="214"/>
        <end position="235"/>
    </location>
</feature>
<feature type="transmembrane region" description="Helical" evidence="10">
    <location>
        <begin position="133"/>
        <end position="154"/>
    </location>
</feature>
<protein>
    <submittedName>
        <fullName evidence="12">Solute carrier family 41 member 1</fullName>
    </submittedName>
</protein>
<feature type="transmembrane region" description="Helical" evidence="10">
    <location>
        <begin position="553"/>
        <end position="574"/>
    </location>
</feature>
<accession>A0AA35QWW5</accession>
<keyword evidence="6 10" id="KW-1133">Transmembrane helix</keyword>
<comment type="caution">
    <text evidence="12">The sequence shown here is derived from an EMBL/GenBank/DDBJ whole genome shotgun (WGS) entry which is preliminary data.</text>
</comment>
<feature type="region of interest" description="Disordered" evidence="9">
    <location>
        <begin position="78"/>
        <end position="123"/>
    </location>
</feature>
<feature type="transmembrane region" description="Helical" evidence="10">
    <location>
        <begin position="255"/>
        <end position="275"/>
    </location>
</feature>
<dbReference type="SUPFAM" id="SSF161093">
    <property type="entry name" value="MgtE membrane domain-like"/>
    <property type="match status" value="2"/>
</dbReference>
<keyword evidence="3" id="KW-0813">Transport</keyword>
<dbReference type="GO" id="GO:0008324">
    <property type="term" value="F:monoatomic cation transmembrane transporter activity"/>
    <property type="evidence" value="ECO:0007669"/>
    <property type="project" value="InterPro"/>
</dbReference>
<evidence type="ECO:0000256" key="1">
    <source>
        <dbReference type="ARBA" id="ARBA00004141"/>
    </source>
</evidence>
<dbReference type="GO" id="GO:0005886">
    <property type="term" value="C:plasma membrane"/>
    <property type="evidence" value="ECO:0007669"/>
    <property type="project" value="TreeGrafter"/>
</dbReference>
<evidence type="ECO:0000313" key="13">
    <source>
        <dbReference type="Proteomes" id="UP001174909"/>
    </source>
</evidence>
<reference evidence="12" key="1">
    <citation type="submission" date="2023-03" db="EMBL/GenBank/DDBJ databases">
        <authorList>
            <person name="Steffen K."/>
            <person name="Cardenas P."/>
        </authorList>
    </citation>
    <scope>NUCLEOTIDE SEQUENCE</scope>
</reference>
<dbReference type="AlphaFoldDB" id="A0AA35QWW5"/>
<organism evidence="12 13">
    <name type="scientific">Geodia barretti</name>
    <name type="common">Barrett's horny sponge</name>
    <dbReference type="NCBI Taxonomy" id="519541"/>
    <lineage>
        <taxon>Eukaryota</taxon>
        <taxon>Metazoa</taxon>
        <taxon>Porifera</taxon>
        <taxon>Demospongiae</taxon>
        <taxon>Heteroscleromorpha</taxon>
        <taxon>Tetractinellida</taxon>
        <taxon>Astrophorina</taxon>
        <taxon>Geodiidae</taxon>
        <taxon>Geodia</taxon>
    </lineage>
</organism>
<evidence type="ECO:0000256" key="5">
    <source>
        <dbReference type="ARBA" id="ARBA00022842"/>
    </source>
</evidence>
<dbReference type="PANTHER" id="PTHR16228:SF7">
    <property type="entry name" value="SLC41A_MGTE INTEGRAL MEMBRANE DOMAIN-CONTAINING PROTEIN"/>
    <property type="match status" value="1"/>
</dbReference>
<dbReference type="FunFam" id="1.10.357.20:FF:000001">
    <property type="entry name" value="Solute carrier family 41 member 2"/>
    <property type="match status" value="1"/>
</dbReference>
<evidence type="ECO:0000256" key="8">
    <source>
        <dbReference type="ARBA" id="ARBA00023136"/>
    </source>
</evidence>
<feature type="transmembrane region" description="Helical" evidence="10">
    <location>
        <begin position="528"/>
        <end position="547"/>
    </location>
</feature>
<name>A0AA35QWW5_GEOBA</name>
<sequence>MPAVLSHKEDRDALQLRSKARKRTKRKPQAADRRIMDSSEGEGGGGGSGVFTTSRDLSFRNGQWQKRDVMEMAVIVTEPRATEKQQDRDDGDSGISETTAVEERLLPTRESEARERAPEYGHTPNKETVLETLIQVFIPFMIAGFGMMAAGLLLDKVQHWDVYVNINEIFILVPALLGLKGNLEMTLASRLSTAANIGQLSTWGKVWRGAWGNLSLIQGQALVVAALATGVSVIFGRDLHVAHTLLLGASSMSTAAIASFLLGGVMIGVIVVSHIARINPDNVATPIAASLGDLVTLGLLSLIANWLYDLSGPESEGVAQGGSGNGTGIVQMATPEATVTASSLILVLLLVLIPLWLYLAHRNSTTRSVLFYGWIPVIAAMCISRSLHMYFDPLSPLFPSTIFPSSSLPSLFLSSPPYYLSLFSFSLPSLPLHPLNLFHLSSFSLISSNSGGGLVLSQAVSRWRGIAIYSPIINGVGGNLVAVQASRISTSLHSAGIPGSRSSDLSSTYSGPLSSFFSASQHATTAKLLVLLVIPGSAIFLVVIHILNAGHTTLSPMFFFGYLLCAVFQAVIYWQWLTGWFTRSGAADSIQTTSPFRS</sequence>
<feature type="compositionally biased region" description="Basic and acidic residues" evidence="9">
    <location>
        <begin position="1"/>
        <end position="14"/>
    </location>
</feature>
<gene>
    <name evidence="12" type="ORF">GBAR_LOCUS1359</name>
</gene>
<keyword evidence="4 10" id="KW-0812">Transmembrane</keyword>
<comment type="similarity">
    <text evidence="2">Belongs to the SLC41A transporter family.</text>
</comment>
<feature type="transmembrane region" description="Helical" evidence="10">
    <location>
        <begin position="371"/>
        <end position="391"/>
    </location>
</feature>
<feature type="compositionally biased region" description="Basic and acidic residues" evidence="9">
    <location>
        <begin position="101"/>
        <end position="123"/>
    </location>
</feature>
<evidence type="ECO:0000256" key="10">
    <source>
        <dbReference type="SAM" id="Phobius"/>
    </source>
</evidence>
<keyword evidence="7" id="KW-0406">Ion transport</keyword>
<feature type="domain" description="SLC41A/MgtE integral membrane" evidence="11">
    <location>
        <begin position="173"/>
        <end position="302"/>
    </location>
</feature>
<feature type="region of interest" description="Disordered" evidence="9">
    <location>
        <begin position="1"/>
        <end position="54"/>
    </location>
</feature>
<dbReference type="InterPro" id="IPR045349">
    <property type="entry name" value="SLC41A1-3"/>
</dbReference>
<feature type="compositionally biased region" description="Basic residues" evidence="9">
    <location>
        <begin position="18"/>
        <end position="28"/>
    </location>
</feature>
<evidence type="ECO:0000313" key="12">
    <source>
        <dbReference type="EMBL" id="CAI7993977.1"/>
    </source>
</evidence>
<evidence type="ECO:0000256" key="7">
    <source>
        <dbReference type="ARBA" id="ARBA00023065"/>
    </source>
</evidence>
<proteinExistence type="inferred from homology"/>
<dbReference type="InterPro" id="IPR036739">
    <property type="entry name" value="SLC41_membr_dom_sf"/>
</dbReference>
<feature type="transmembrane region" description="Helical" evidence="10">
    <location>
        <begin position="287"/>
        <end position="308"/>
    </location>
</feature>
<comment type="subcellular location">
    <subcellularLocation>
        <location evidence="1">Membrane</location>
        <topology evidence="1">Multi-pass membrane protein</topology>
    </subcellularLocation>
</comment>
<dbReference type="PANTHER" id="PTHR16228">
    <property type="entry name" value="DIVALENT CATION TRANSPORTER SOLUTE CARRIER FAMILY 41"/>
    <property type="match status" value="1"/>
</dbReference>